<protein>
    <submittedName>
        <fullName evidence="7">Putative TetR family transcriptional regulator</fullName>
    </submittedName>
</protein>
<evidence type="ECO:0000313" key="8">
    <source>
        <dbReference type="Proteomes" id="UP000011863"/>
    </source>
</evidence>
<feature type="domain" description="HTH tetR-type" evidence="6">
    <location>
        <begin position="22"/>
        <end position="82"/>
    </location>
</feature>
<keyword evidence="8" id="KW-1185">Reference proteome</keyword>
<name>A0A6C7E7I2_ILUCY</name>
<evidence type="ECO:0000256" key="3">
    <source>
        <dbReference type="ARBA" id="ARBA00023125"/>
    </source>
</evidence>
<dbReference type="InterPro" id="IPR039538">
    <property type="entry name" value="BetI_C"/>
</dbReference>
<dbReference type="PANTHER" id="PTHR30055:SF234">
    <property type="entry name" value="HTH-TYPE TRANSCRIPTIONAL REGULATOR BETI"/>
    <property type="match status" value="1"/>
</dbReference>
<sequence>MVVQQESAPSEAGGRTQVERRAAAESALLAAAAELIAEQGVVETSLAQIGERAGYSRGLANHHFGSKAELVEQLARRTQTAFTDSLGAGGARTGREGIVNLVGAYLGHFDAPTAESRAMLVMWGANFPAQSSVAGLVAADERFRQAVSGMIRQGHDDGSIGADVDPSGFAVALVAMLRGVIAQCLTDPASIDLHSVRSECERFVTAGLGPTNKQGKE</sequence>
<dbReference type="GO" id="GO:0000976">
    <property type="term" value="F:transcription cis-regulatory region binding"/>
    <property type="evidence" value="ECO:0007669"/>
    <property type="project" value="TreeGrafter"/>
</dbReference>
<keyword evidence="1" id="KW-0678">Repressor</keyword>
<dbReference type="InterPro" id="IPR050109">
    <property type="entry name" value="HTH-type_TetR-like_transc_reg"/>
</dbReference>
<dbReference type="SUPFAM" id="SSF46689">
    <property type="entry name" value="Homeodomain-like"/>
    <property type="match status" value="1"/>
</dbReference>
<dbReference type="AlphaFoldDB" id="A0A6C7E7I2"/>
<dbReference type="PANTHER" id="PTHR30055">
    <property type="entry name" value="HTH-TYPE TRANSCRIPTIONAL REGULATOR RUTR"/>
    <property type="match status" value="1"/>
</dbReference>
<evidence type="ECO:0000256" key="5">
    <source>
        <dbReference type="PROSITE-ProRule" id="PRU00335"/>
    </source>
</evidence>
<dbReference type="Pfam" id="PF00440">
    <property type="entry name" value="TetR_N"/>
    <property type="match status" value="1"/>
</dbReference>
<dbReference type="Gene3D" id="1.10.357.10">
    <property type="entry name" value="Tetracycline Repressor, domain 2"/>
    <property type="match status" value="1"/>
</dbReference>
<organism evidence="7 8">
    <name type="scientific">Ilumatobacter coccineus (strain NBRC 103263 / KCTC 29153 / YM16-304)</name>
    <dbReference type="NCBI Taxonomy" id="1313172"/>
    <lineage>
        <taxon>Bacteria</taxon>
        <taxon>Bacillati</taxon>
        <taxon>Actinomycetota</taxon>
        <taxon>Acidimicrobiia</taxon>
        <taxon>Acidimicrobiales</taxon>
        <taxon>Ilumatobacteraceae</taxon>
        <taxon>Ilumatobacter</taxon>
    </lineage>
</organism>
<keyword evidence="4" id="KW-0804">Transcription</keyword>
<dbReference type="InterPro" id="IPR009057">
    <property type="entry name" value="Homeodomain-like_sf"/>
</dbReference>
<accession>A0A6C7E7I2</accession>
<evidence type="ECO:0000256" key="1">
    <source>
        <dbReference type="ARBA" id="ARBA00022491"/>
    </source>
</evidence>
<dbReference type="KEGG" id="aym:YM304_17080"/>
<gene>
    <name evidence="7" type="ORF">YM304_17080</name>
</gene>
<dbReference type="PRINTS" id="PR00455">
    <property type="entry name" value="HTHTETR"/>
</dbReference>
<dbReference type="EMBL" id="AP012057">
    <property type="protein sequence ID" value="BAN02022.1"/>
    <property type="molecule type" value="Genomic_DNA"/>
</dbReference>
<reference evidence="7 8" key="1">
    <citation type="journal article" date="2013" name="Int. J. Syst. Evol. Microbiol.">
        <title>Ilumatobacter nonamiense sp. nov. and Ilumatobacter coccineum sp. nov., isolated from seashore sand.</title>
        <authorList>
            <person name="Matsumoto A."/>
            <person name="Kasai H."/>
            <person name="Matsuo Y."/>
            <person name="Shizuri Y."/>
            <person name="Ichikawa N."/>
            <person name="Fujita N."/>
            <person name="Omura S."/>
            <person name="Takahashi Y."/>
        </authorList>
    </citation>
    <scope>NUCLEOTIDE SEQUENCE [LARGE SCALE GENOMIC DNA]</scope>
    <source>
        <strain evidence="8">NBRC 103263 / KCTC 29153 / YM16-304</strain>
    </source>
</reference>
<evidence type="ECO:0000256" key="2">
    <source>
        <dbReference type="ARBA" id="ARBA00023015"/>
    </source>
</evidence>
<dbReference type="RefSeq" id="WP_015441269.1">
    <property type="nucleotide sequence ID" value="NC_020520.1"/>
</dbReference>
<proteinExistence type="predicted"/>
<feature type="DNA-binding region" description="H-T-H motif" evidence="5">
    <location>
        <begin position="45"/>
        <end position="64"/>
    </location>
</feature>
<evidence type="ECO:0000313" key="7">
    <source>
        <dbReference type="EMBL" id="BAN02022.1"/>
    </source>
</evidence>
<dbReference type="Proteomes" id="UP000011863">
    <property type="component" value="Chromosome"/>
</dbReference>
<dbReference type="InterPro" id="IPR001647">
    <property type="entry name" value="HTH_TetR"/>
</dbReference>
<evidence type="ECO:0000259" key="6">
    <source>
        <dbReference type="PROSITE" id="PS50977"/>
    </source>
</evidence>
<keyword evidence="2" id="KW-0805">Transcription regulation</keyword>
<evidence type="ECO:0000256" key="4">
    <source>
        <dbReference type="ARBA" id="ARBA00023163"/>
    </source>
</evidence>
<dbReference type="Pfam" id="PF13977">
    <property type="entry name" value="TetR_C_6"/>
    <property type="match status" value="1"/>
</dbReference>
<dbReference type="InterPro" id="IPR036271">
    <property type="entry name" value="Tet_transcr_reg_TetR-rel_C_sf"/>
</dbReference>
<dbReference type="GO" id="GO:0003700">
    <property type="term" value="F:DNA-binding transcription factor activity"/>
    <property type="evidence" value="ECO:0007669"/>
    <property type="project" value="TreeGrafter"/>
</dbReference>
<dbReference type="PROSITE" id="PS50977">
    <property type="entry name" value="HTH_TETR_2"/>
    <property type="match status" value="1"/>
</dbReference>
<dbReference type="SUPFAM" id="SSF48498">
    <property type="entry name" value="Tetracyclin repressor-like, C-terminal domain"/>
    <property type="match status" value="1"/>
</dbReference>
<dbReference type="OrthoDB" id="9806334at2"/>
<keyword evidence="3 5" id="KW-0238">DNA-binding</keyword>